<name>A0A1H4SRD0_9MICC</name>
<keyword evidence="2" id="KW-1133">Transmembrane helix</keyword>
<dbReference type="RefSeq" id="WP_074784594.1">
    <property type="nucleotide sequence ID" value="NZ_FNSN01000003.1"/>
</dbReference>
<feature type="compositionally biased region" description="Low complexity" evidence="1">
    <location>
        <begin position="106"/>
        <end position="128"/>
    </location>
</feature>
<evidence type="ECO:0000256" key="1">
    <source>
        <dbReference type="SAM" id="MobiDB-lite"/>
    </source>
</evidence>
<gene>
    <name evidence="3" type="ORF">SAMN04489745_2935</name>
</gene>
<dbReference type="EMBL" id="FNSN01000003">
    <property type="protein sequence ID" value="SEC46371.1"/>
    <property type="molecule type" value="Genomic_DNA"/>
</dbReference>
<dbReference type="Pfam" id="PF04977">
    <property type="entry name" value="DivIC"/>
    <property type="match status" value="1"/>
</dbReference>
<feature type="region of interest" description="Disordered" evidence="1">
    <location>
        <begin position="1"/>
        <end position="130"/>
    </location>
</feature>
<dbReference type="STRING" id="156980.SAMN04489745_2935"/>
<accession>A0A1H4SRD0</accession>
<keyword evidence="2" id="KW-0812">Transmembrane</keyword>
<evidence type="ECO:0000313" key="3">
    <source>
        <dbReference type="EMBL" id="SEC46371.1"/>
    </source>
</evidence>
<feature type="compositionally biased region" description="Basic and acidic residues" evidence="1">
    <location>
        <begin position="58"/>
        <end position="75"/>
    </location>
</feature>
<dbReference type="AlphaFoldDB" id="A0A1H4SRD0"/>
<protein>
    <submittedName>
        <fullName evidence="3">Cell division protein FtsB</fullName>
    </submittedName>
</protein>
<keyword evidence="4" id="KW-1185">Reference proteome</keyword>
<sequence length="259" mass="26842">MATRRPKVPRATLLDGGSSATRKPASRAGASGSEESRSHGARTAGQQGTGQNGTGQRVEAERTVADFTAKAREKNGSGAASTTSKPASGDASGSARPKQAGGASGGTSAKAAGPASSSKAPGAGKAAAEPTPVPARAFSGRLLALGLVMLAITVLLAPTVKNWWDQRQQIAQLQEDIRTKQADQDELKKQIVRWHDPAYVQQQARDRINMVMPGEIGYWVFGKEGGTAGVSAPEGTTAPVPGDTPWTQKFLDSVREATK</sequence>
<evidence type="ECO:0000313" key="4">
    <source>
        <dbReference type="Proteomes" id="UP000182652"/>
    </source>
</evidence>
<evidence type="ECO:0000256" key="2">
    <source>
        <dbReference type="SAM" id="Phobius"/>
    </source>
</evidence>
<keyword evidence="2" id="KW-0472">Membrane</keyword>
<dbReference type="Proteomes" id="UP000182652">
    <property type="component" value="Unassembled WGS sequence"/>
</dbReference>
<organism evidence="3 4">
    <name type="scientific">Arthrobacter woluwensis</name>
    <dbReference type="NCBI Taxonomy" id="156980"/>
    <lineage>
        <taxon>Bacteria</taxon>
        <taxon>Bacillati</taxon>
        <taxon>Actinomycetota</taxon>
        <taxon>Actinomycetes</taxon>
        <taxon>Micrococcales</taxon>
        <taxon>Micrococcaceae</taxon>
        <taxon>Arthrobacter</taxon>
    </lineage>
</organism>
<dbReference type="GO" id="GO:0051301">
    <property type="term" value="P:cell division"/>
    <property type="evidence" value="ECO:0007669"/>
    <property type="project" value="UniProtKB-KW"/>
</dbReference>
<keyword evidence="3" id="KW-0131">Cell cycle</keyword>
<feature type="transmembrane region" description="Helical" evidence="2">
    <location>
        <begin position="142"/>
        <end position="164"/>
    </location>
</feature>
<keyword evidence="3" id="KW-0132">Cell division</keyword>
<dbReference type="InterPro" id="IPR007060">
    <property type="entry name" value="FtsL/DivIC"/>
</dbReference>
<proteinExistence type="predicted"/>
<reference evidence="3 4" key="1">
    <citation type="submission" date="2016-10" db="EMBL/GenBank/DDBJ databases">
        <authorList>
            <person name="de Groot N.N."/>
        </authorList>
    </citation>
    <scope>NUCLEOTIDE SEQUENCE [LARGE SCALE GENOMIC DNA]</scope>
    <source>
        <strain evidence="3 4">DSM 10495</strain>
    </source>
</reference>